<proteinExistence type="predicted"/>
<organism evidence="1 2">
    <name type="scientific">Agrobacterium tumefaciens</name>
    <dbReference type="NCBI Taxonomy" id="358"/>
    <lineage>
        <taxon>Bacteria</taxon>
        <taxon>Pseudomonadati</taxon>
        <taxon>Pseudomonadota</taxon>
        <taxon>Alphaproteobacteria</taxon>
        <taxon>Hyphomicrobiales</taxon>
        <taxon>Rhizobiaceae</taxon>
        <taxon>Rhizobium/Agrobacterium group</taxon>
        <taxon>Agrobacterium</taxon>
        <taxon>Agrobacterium tumefaciens complex</taxon>
    </lineage>
</organism>
<geneLocation type="plasmid" evidence="2">
    <name>pat1d1609a</name>
</geneLocation>
<evidence type="ECO:0000313" key="1">
    <source>
        <dbReference type="EMBL" id="AVH45349.1"/>
    </source>
</evidence>
<reference evidence="1 2" key="1">
    <citation type="submission" date="2018-02" db="EMBL/GenBank/DDBJ databases">
        <title>Complete genome sequence of Agrobacterium tumefaciens 1D1609.</title>
        <authorList>
            <person name="Cho S.-T."/>
            <person name="Haryono M."/>
            <person name="Chang H.-H."/>
            <person name="Santos M.N."/>
            <person name="Lai E.-M."/>
            <person name="Kuo C.-H."/>
        </authorList>
    </citation>
    <scope>NUCLEOTIDE SEQUENCE [LARGE SCALE GENOMIC DNA]</scope>
    <source>
        <strain evidence="1 2">1D1609</strain>
        <plasmid evidence="2">Plasmid pat1d1609a</plasmid>
    </source>
</reference>
<sequence length="40" mass="4454">MHVMALLAAEMFEIEIEQKRASMMTAFHPSMIGEPVAAFS</sequence>
<evidence type="ECO:0000313" key="2">
    <source>
        <dbReference type="Proteomes" id="UP000237717"/>
    </source>
</evidence>
<dbReference type="AlphaFoldDB" id="A0A2L2LLZ6"/>
<dbReference type="EMBL" id="CP026927">
    <property type="protein sequence ID" value="AVH45349.1"/>
    <property type="molecule type" value="Genomic_DNA"/>
</dbReference>
<accession>A0A2L2LLZ6</accession>
<gene>
    <name evidence="1" type="ORF">At1D1609_53160</name>
</gene>
<dbReference type="Proteomes" id="UP000237717">
    <property type="component" value="Plasmid pAt1D1609a"/>
</dbReference>
<name>A0A2L2LLZ6_AGRTU</name>
<protein>
    <submittedName>
        <fullName evidence="1">Uncharacterized protein</fullName>
    </submittedName>
</protein>
<keyword evidence="1" id="KW-0614">Plasmid</keyword>